<dbReference type="EMBL" id="JAYKXP010000155">
    <property type="protein sequence ID" value="KAK7022003.1"/>
    <property type="molecule type" value="Genomic_DNA"/>
</dbReference>
<protein>
    <submittedName>
        <fullName evidence="2">Uncharacterized protein</fullName>
    </submittedName>
</protein>
<comment type="caution">
    <text evidence="2">The sequence shown here is derived from an EMBL/GenBank/DDBJ whole genome shotgun (WGS) entry which is preliminary data.</text>
</comment>
<dbReference type="AlphaFoldDB" id="A0AAW0B705"/>
<feature type="compositionally biased region" description="Basic and acidic residues" evidence="1">
    <location>
        <begin position="75"/>
        <end position="89"/>
    </location>
</feature>
<reference evidence="2 3" key="1">
    <citation type="submission" date="2024-01" db="EMBL/GenBank/DDBJ databases">
        <title>A draft genome for a cacao thread blight-causing isolate of Paramarasmius palmivorus.</title>
        <authorList>
            <person name="Baruah I.K."/>
            <person name="Bukari Y."/>
            <person name="Amoako-Attah I."/>
            <person name="Meinhardt L.W."/>
            <person name="Bailey B.A."/>
            <person name="Cohen S.P."/>
        </authorList>
    </citation>
    <scope>NUCLEOTIDE SEQUENCE [LARGE SCALE GENOMIC DNA]</scope>
    <source>
        <strain evidence="2 3">GH-12</strain>
    </source>
</reference>
<dbReference type="Proteomes" id="UP001383192">
    <property type="component" value="Unassembled WGS sequence"/>
</dbReference>
<evidence type="ECO:0000256" key="1">
    <source>
        <dbReference type="SAM" id="MobiDB-lite"/>
    </source>
</evidence>
<gene>
    <name evidence="2" type="ORF">VNI00_017105</name>
</gene>
<name>A0AAW0B705_9AGAR</name>
<keyword evidence="3" id="KW-1185">Reference proteome</keyword>
<feature type="region of interest" description="Disordered" evidence="1">
    <location>
        <begin position="59"/>
        <end position="100"/>
    </location>
</feature>
<evidence type="ECO:0000313" key="3">
    <source>
        <dbReference type="Proteomes" id="UP001383192"/>
    </source>
</evidence>
<organism evidence="2 3">
    <name type="scientific">Paramarasmius palmivorus</name>
    <dbReference type="NCBI Taxonomy" id="297713"/>
    <lineage>
        <taxon>Eukaryota</taxon>
        <taxon>Fungi</taxon>
        <taxon>Dikarya</taxon>
        <taxon>Basidiomycota</taxon>
        <taxon>Agaricomycotina</taxon>
        <taxon>Agaricomycetes</taxon>
        <taxon>Agaricomycetidae</taxon>
        <taxon>Agaricales</taxon>
        <taxon>Marasmiineae</taxon>
        <taxon>Marasmiaceae</taxon>
        <taxon>Paramarasmius</taxon>
    </lineage>
</organism>
<evidence type="ECO:0000313" key="2">
    <source>
        <dbReference type="EMBL" id="KAK7022003.1"/>
    </source>
</evidence>
<sequence length="100" mass="11157">MQSESLTIAQVLNSLRYNEKQAVRALVEYLMLPDASDSVYDILSQTTFMDDLANAMNFSEDTSESSSSISDDDYEKIATSDECNEREGSSESESEDNMSE</sequence>
<feature type="compositionally biased region" description="Acidic residues" evidence="1">
    <location>
        <begin position="90"/>
        <end position="100"/>
    </location>
</feature>
<accession>A0AAW0B705</accession>
<proteinExistence type="predicted"/>